<gene>
    <name evidence="3" type="ordered locus">TP03_0633</name>
</gene>
<feature type="region of interest" description="Disordered" evidence="1">
    <location>
        <begin position="121"/>
        <end position="167"/>
    </location>
</feature>
<dbReference type="PROSITE" id="PS51257">
    <property type="entry name" value="PROKAR_LIPOPROTEIN"/>
    <property type="match status" value="1"/>
</dbReference>
<dbReference type="AlphaFoldDB" id="Q4MZ58"/>
<evidence type="ECO:0000313" key="4">
    <source>
        <dbReference type="Proteomes" id="UP000001949"/>
    </source>
</evidence>
<feature type="signal peptide" evidence="2">
    <location>
        <begin position="1"/>
        <end position="19"/>
    </location>
</feature>
<dbReference type="KEGG" id="tpv:TP03_0633"/>
<feature type="compositionally biased region" description="Basic and acidic residues" evidence="1">
    <location>
        <begin position="135"/>
        <end position="150"/>
    </location>
</feature>
<keyword evidence="4" id="KW-1185">Reference proteome</keyword>
<comment type="caution">
    <text evidence="3">The sequence shown here is derived from an EMBL/GenBank/DDBJ whole genome shotgun (WGS) entry which is preliminary data.</text>
</comment>
<dbReference type="Proteomes" id="UP000001949">
    <property type="component" value="Unassembled WGS sequence"/>
</dbReference>
<accession>Q4MZ58</accession>
<evidence type="ECO:0000256" key="1">
    <source>
        <dbReference type="SAM" id="MobiDB-lite"/>
    </source>
</evidence>
<name>Q4MZ58_THEPA</name>
<organism evidence="3 4">
    <name type="scientific">Theileria parva</name>
    <name type="common">East coast fever infection agent</name>
    <dbReference type="NCBI Taxonomy" id="5875"/>
    <lineage>
        <taxon>Eukaryota</taxon>
        <taxon>Sar</taxon>
        <taxon>Alveolata</taxon>
        <taxon>Apicomplexa</taxon>
        <taxon>Aconoidasida</taxon>
        <taxon>Piroplasmida</taxon>
        <taxon>Theileriidae</taxon>
        <taxon>Theileria</taxon>
    </lineage>
</organism>
<sequence>MLEMKVLLIVSLFFTLGSCIELRLPLLNEDSKFFTVNKVYVQDFDEQDNESQCYGVTFYEAKDEDVIREVYYHGVLIFSNFSEFDESYYSYLNYGYPSDRSDDSSSDGEFEDGISQLVGTSQNNQSYQNDTQTNIKKESIDETNIKKESIDGNQLHESSGENNKESTSGVKFRRVVTNMELKTQVILCIYILIWQADEYYEKVEKIFAITDDLIRAIGDQELYVSLQYENAEDTIRIIRNIMKRKPIRLMSYEDLDQVDDVPYLVKGRNISPRQIRKEVDQILNNPNISEQDLMDAGPSGLSEFRLYYPNAESDSD</sequence>
<dbReference type="EMBL" id="AAGK01000006">
    <property type="protein sequence ID" value="EAN30474.1"/>
    <property type="molecule type" value="Genomic_DNA"/>
</dbReference>
<dbReference type="OMA" id="YYHGVLI"/>
<dbReference type="GeneID" id="3499570"/>
<evidence type="ECO:0000313" key="3">
    <source>
        <dbReference type="EMBL" id="EAN30474.1"/>
    </source>
</evidence>
<dbReference type="InParanoid" id="Q4MZ58"/>
<evidence type="ECO:0000256" key="2">
    <source>
        <dbReference type="SAM" id="SignalP"/>
    </source>
</evidence>
<dbReference type="VEuPathDB" id="PiroplasmaDB:TpMuguga_03g00633"/>
<protein>
    <submittedName>
        <fullName evidence="3">Uncharacterized protein</fullName>
    </submittedName>
</protein>
<dbReference type="RefSeq" id="XP_762757.1">
    <property type="nucleotide sequence ID" value="XM_757664.1"/>
</dbReference>
<proteinExistence type="predicted"/>
<feature type="chain" id="PRO_5004240670" evidence="2">
    <location>
        <begin position="20"/>
        <end position="316"/>
    </location>
</feature>
<reference evidence="3 4" key="1">
    <citation type="journal article" date="2005" name="Science">
        <title>Genome sequence of Theileria parva, a bovine pathogen that transforms lymphocytes.</title>
        <authorList>
            <person name="Gardner M.J."/>
            <person name="Bishop R."/>
            <person name="Shah T."/>
            <person name="de Villiers E.P."/>
            <person name="Carlton J.M."/>
            <person name="Hall N."/>
            <person name="Ren Q."/>
            <person name="Paulsen I.T."/>
            <person name="Pain A."/>
            <person name="Berriman M."/>
            <person name="Wilson R.J.M."/>
            <person name="Sato S."/>
            <person name="Ralph S.A."/>
            <person name="Mann D.J."/>
            <person name="Xiong Z."/>
            <person name="Shallom S.J."/>
            <person name="Weidman J."/>
            <person name="Jiang L."/>
            <person name="Lynn J."/>
            <person name="Weaver B."/>
            <person name="Shoaibi A."/>
            <person name="Domingo A.R."/>
            <person name="Wasawo D."/>
            <person name="Crabtree J."/>
            <person name="Wortman J.R."/>
            <person name="Haas B."/>
            <person name="Angiuoli S.V."/>
            <person name="Creasy T.H."/>
            <person name="Lu C."/>
            <person name="Suh B."/>
            <person name="Silva J.C."/>
            <person name="Utterback T.R."/>
            <person name="Feldblyum T.V."/>
            <person name="Pertea M."/>
            <person name="Allen J."/>
            <person name="Nierman W.C."/>
            <person name="Taracha E.L.N."/>
            <person name="Salzberg S.L."/>
            <person name="White O.R."/>
            <person name="Fitzhugh H.A."/>
            <person name="Morzaria S."/>
            <person name="Venter J.C."/>
            <person name="Fraser C.M."/>
            <person name="Nene V."/>
        </authorList>
    </citation>
    <scope>NUCLEOTIDE SEQUENCE [LARGE SCALE GENOMIC DNA]</scope>
    <source>
        <strain evidence="3 4">Muguga</strain>
    </source>
</reference>
<dbReference type="eggNOG" id="ENOG502QX1Q">
    <property type="taxonomic scope" value="Eukaryota"/>
</dbReference>
<feature type="compositionally biased region" description="Polar residues" evidence="1">
    <location>
        <begin position="121"/>
        <end position="134"/>
    </location>
</feature>
<keyword evidence="2" id="KW-0732">Signal</keyword>